<feature type="domain" description="AB hydrolase-1" evidence="1">
    <location>
        <begin position="41"/>
        <end position="294"/>
    </location>
</feature>
<dbReference type="AlphaFoldDB" id="A0A132N009"/>
<proteinExistence type="predicted"/>
<accession>A0A132N009</accession>
<evidence type="ECO:0000313" key="2">
    <source>
        <dbReference type="EMBL" id="KWX02932.1"/>
    </source>
</evidence>
<organism evidence="2 3">
    <name type="scientific">Carbonactinospora thermoautotrophica</name>
    <dbReference type="NCBI Taxonomy" id="1469144"/>
    <lineage>
        <taxon>Bacteria</taxon>
        <taxon>Bacillati</taxon>
        <taxon>Actinomycetota</taxon>
        <taxon>Actinomycetes</taxon>
        <taxon>Kitasatosporales</taxon>
        <taxon>Carbonactinosporaceae</taxon>
        <taxon>Carbonactinospora</taxon>
    </lineage>
</organism>
<comment type="caution">
    <text evidence="2">The sequence shown here is derived from an EMBL/GenBank/DDBJ whole genome shotgun (WGS) entry which is preliminary data.</text>
</comment>
<sequence length="311" mass="32951">MRHKAAGTVTVLPDGEPRTVTTSDGVELYAEVGGAQDAPATVVFAHGWTLSSRSWAEEAAALGETARTVVYDQRGHGRSGWRSGYVPSIDQLGADLYAVLDQLVPDGPVVLVGHSMGGMTIMALAADHPELFGDRVTGVALVATSAGRLGEVTLGLPSRASHVTRRVLPRLMAAAERWGACADLARRLLPPRRRLVQRQVQWLLFGPAAPAAAVAACAELIHATPARTIGAFYPALLRHDKHAALEPIRKVPALILAGELDRLTPVSHSHALAAALPDARLVVVPGCGHMLPMECPETVTKHLRELLPADS</sequence>
<evidence type="ECO:0000259" key="1">
    <source>
        <dbReference type="Pfam" id="PF00561"/>
    </source>
</evidence>
<dbReference type="PATRIC" id="fig|1469144.10.peg.4265"/>
<dbReference type="STRING" id="1469144.LI90_3981"/>
<dbReference type="Gene3D" id="3.40.50.1820">
    <property type="entry name" value="alpha/beta hydrolase"/>
    <property type="match status" value="1"/>
</dbReference>
<dbReference type="OrthoDB" id="5422338at2"/>
<keyword evidence="2" id="KW-0378">Hydrolase</keyword>
<dbReference type="GO" id="GO:0016787">
    <property type="term" value="F:hydrolase activity"/>
    <property type="evidence" value="ECO:0007669"/>
    <property type="project" value="UniProtKB-KW"/>
</dbReference>
<gene>
    <name evidence="2" type="ORF">LI90_3981</name>
</gene>
<dbReference type="Pfam" id="PF00561">
    <property type="entry name" value="Abhydrolase_1"/>
    <property type="match status" value="1"/>
</dbReference>
<dbReference type="InterPro" id="IPR029058">
    <property type="entry name" value="AB_hydrolase_fold"/>
</dbReference>
<evidence type="ECO:0000313" key="3">
    <source>
        <dbReference type="Proteomes" id="UP000070188"/>
    </source>
</evidence>
<reference evidence="3" key="1">
    <citation type="submission" date="2015-04" db="EMBL/GenBank/DDBJ databases">
        <title>Physiological reanalysis, assessment of diazotrophy, and genome sequences of multiple isolates of Streptomyces thermoautotrophicus.</title>
        <authorList>
            <person name="MacKellar D.C."/>
            <person name="Lieber L."/>
            <person name="Norman J."/>
            <person name="Bolger A."/>
            <person name="Tobin C."/>
            <person name="Murray J.W."/>
            <person name="Chang R."/>
            <person name="Ford T."/>
            <person name="Nguyen P.Q."/>
            <person name="Woodward J."/>
            <person name="Permingeat H."/>
            <person name="Joshi N.S."/>
            <person name="Silver P.A."/>
            <person name="Usadel B."/>
            <person name="Rutherford A.W."/>
            <person name="Friesen M."/>
            <person name="Prell J."/>
        </authorList>
    </citation>
    <scope>NUCLEOTIDE SEQUENCE [LARGE SCALE GENOMIC DNA]</scope>
    <source>
        <strain evidence="3">H1</strain>
    </source>
</reference>
<name>A0A132N009_9ACTN</name>
<dbReference type="SUPFAM" id="SSF53474">
    <property type="entry name" value="alpha/beta-Hydrolases"/>
    <property type="match status" value="1"/>
</dbReference>
<dbReference type="Proteomes" id="UP000070188">
    <property type="component" value="Unassembled WGS sequence"/>
</dbReference>
<dbReference type="InterPro" id="IPR000073">
    <property type="entry name" value="AB_hydrolase_1"/>
</dbReference>
<dbReference type="EMBL" id="LAXD01000001">
    <property type="protein sequence ID" value="KWX02932.1"/>
    <property type="molecule type" value="Genomic_DNA"/>
</dbReference>
<dbReference type="PRINTS" id="PR00412">
    <property type="entry name" value="EPOXHYDRLASE"/>
</dbReference>
<keyword evidence="3" id="KW-1185">Reference proteome</keyword>
<protein>
    <submittedName>
        <fullName evidence="2">Alpha/beta hydrolase fold protein</fullName>
    </submittedName>
</protein>
<dbReference type="RefSeq" id="WP_066890235.1">
    <property type="nucleotide sequence ID" value="NZ_JYIJ01000019.1"/>
</dbReference>
<dbReference type="PANTHER" id="PTHR43689">
    <property type="entry name" value="HYDROLASE"/>
    <property type="match status" value="1"/>
</dbReference>
<dbReference type="InterPro" id="IPR000639">
    <property type="entry name" value="Epox_hydrolase-like"/>
</dbReference>
<dbReference type="PANTHER" id="PTHR43689:SF8">
    <property type="entry name" value="ALPHA_BETA-HYDROLASES SUPERFAMILY PROTEIN"/>
    <property type="match status" value="1"/>
</dbReference>